<evidence type="ECO:0000313" key="1">
    <source>
        <dbReference type="EMBL" id="JAH40236.1"/>
    </source>
</evidence>
<accession>A0A0E9SG38</accession>
<protein>
    <submittedName>
        <fullName evidence="1">Uncharacterized protein</fullName>
    </submittedName>
</protein>
<name>A0A0E9SG38_ANGAN</name>
<sequence>MYSPSVEQTLA</sequence>
<proteinExistence type="predicted"/>
<reference evidence="1" key="2">
    <citation type="journal article" date="2015" name="Fish Shellfish Immunol.">
        <title>Early steps in the European eel (Anguilla anguilla)-Vibrio vulnificus interaction in the gills: Role of the RtxA13 toxin.</title>
        <authorList>
            <person name="Callol A."/>
            <person name="Pajuelo D."/>
            <person name="Ebbesson L."/>
            <person name="Teles M."/>
            <person name="MacKenzie S."/>
            <person name="Amaro C."/>
        </authorList>
    </citation>
    <scope>NUCLEOTIDE SEQUENCE</scope>
</reference>
<organism evidence="1">
    <name type="scientific">Anguilla anguilla</name>
    <name type="common">European freshwater eel</name>
    <name type="synonym">Muraena anguilla</name>
    <dbReference type="NCBI Taxonomy" id="7936"/>
    <lineage>
        <taxon>Eukaryota</taxon>
        <taxon>Metazoa</taxon>
        <taxon>Chordata</taxon>
        <taxon>Craniata</taxon>
        <taxon>Vertebrata</taxon>
        <taxon>Euteleostomi</taxon>
        <taxon>Actinopterygii</taxon>
        <taxon>Neopterygii</taxon>
        <taxon>Teleostei</taxon>
        <taxon>Anguilliformes</taxon>
        <taxon>Anguillidae</taxon>
        <taxon>Anguilla</taxon>
    </lineage>
</organism>
<reference evidence="1" key="1">
    <citation type="submission" date="2014-11" db="EMBL/GenBank/DDBJ databases">
        <authorList>
            <person name="Amaro Gonzalez C."/>
        </authorList>
    </citation>
    <scope>NUCLEOTIDE SEQUENCE</scope>
</reference>
<dbReference type="EMBL" id="GBXM01068341">
    <property type="protein sequence ID" value="JAH40236.1"/>
    <property type="molecule type" value="Transcribed_RNA"/>
</dbReference>